<sequence>MNGSRQFFFGTLILNVNVGFLAILTDDDGLAQLLSYVSVSFSLASILSALVLSPTYHGGAHNLQQSQVELSNKPRIIQVGYRRWASIYALPFALMTWGAILFPVAFFVFTGGILPLVLISYLLMFLVVLFGWEKIAWLKWLRFRRNTMKRTVHPL</sequence>
<proteinExistence type="predicted"/>
<organism evidence="2 3">
    <name type="scientific">Favolaschia claudopus</name>
    <dbReference type="NCBI Taxonomy" id="2862362"/>
    <lineage>
        <taxon>Eukaryota</taxon>
        <taxon>Fungi</taxon>
        <taxon>Dikarya</taxon>
        <taxon>Basidiomycota</taxon>
        <taxon>Agaricomycotina</taxon>
        <taxon>Agaricomycetes</taxon>
        <taxon>Agaricomycetidae</taxon>
        <taxon>Agaricales</taxon>
        <taxon>Marasmiineae</taxon>
        <taxon>Mycenaceae</taxon>
        <taxon>Favolaschia</taxon>
    </lineage>
</organism>
<dbReference type="Proteomes" id="UP001362999">
    <property type="component" value="Unassembled WGS sequence"/>
</dbReference>
<feature type="transmembrane region" description="Helical" evidence="1">
    <location>
        <begin position="7"/>
        <end position="24"/>
    </location>
</feature>
<feature type="transmembrane region" description="Helical" evidence="1">
    <location>
        <begin position="85"/>
        <end position="107"/>
    </location>
</feature>
<dbReference type="AlphaFoldDB" id="A0AAW0B0Y2"/>
<keyword evidence="1" id="KW-1133">Transmembrane helix</keyword>
<gene>
    <name evidence="2" type="ORF">R3P38DRAFT_1294190</name>
</gene>
<dbReference type="EMBL" id="JAWWNJ010000046">
    <property type="protein sequence ID" value="KAK7018179.1"/>
    <property type="molecule type" value="Genomic_DNA"/>
</dbReference>
<evidence type="ECO:0000256" key="1">
    <source>
        <dbReference type="SAM" id="Phobius"/>
    </source>
</evidence>
<keyword evidence="1" id="KW-0812">Transmembrane</keyword>
<protein>
    <submittedName>
        <fullName evidence="2">Uncharacterized protein</fullName>
    </submittedName>
</protein>
<feature type="transmembrane region" description="Helical" evidence="1">
    <location>
        <begin position="113"/>
        <end position="132"/>
    </location>
</feature>
<keyword evidence="3" id="KW-1185">Reference proteome</keyword>
<accession>A0AAW0B0Y2</accession>
<keyword evidence="1" id="KW-0472">Membrane</keyword>
<evidence type="ECO:0000313" key="3">
    <source>
        <dbReference type="Proteomes" id="UP001362999"/>
    </source>
</evidence>
<comment type="caution">
    <text evidence="2">The sequence shown here is derived from an EMBL/GenBank/DDBJ whole genome shotgun (WGS) entry which is preliminary data.</text>
</comment>
<name>A0AAW0B0Y2_9AGAR</name>
<reference evidence="2 3" key="1">
    <citation type="journal article" date="2024" name="J Genomics">
        <title>Draft genome sequencing and assembly of Favolaschia claudopus CIRM-BRFM 2984 isolated from oak limbs.</title>
        <authorList>
            <person name="Navarro D."/>
            <person name="Drula E."/>
            <person name="Chaduli D."/>
            <person name="Cazenave R."/>
            <person name="Ahrendt S."/>
            <person name="Wang J."/>
            <person name="Lipzen A."/>
            <person name="Daum C."/>
            <person name="Barry K."/>
            <person name="Grigoriev I.V."/>
            <person name="Favel A."/>
            <person name="Rosso M.N."/>
            <person name="Martin F."/>
        </authorList>
    </citation>
    <scope>NUCLEOTIDE SEQUENCE [LARGE SCALE GENOMIC DNA]</scope>
    <source>
        <strain evidence="2 3">CIRM-BRFM 2984</strain>
    </source>
</reference>
<evidence type="ECO:0000313" key="2">
    <source>
        <dbReference type="EMBL" id="KAK7018179.1"/>
    </source>
</evidence>
<feature type="transmembrane region" description="Helical" evidence="1">
    <location>
        <begin position="30"/>
        <end position="52"/>
    </location>
</feature>